<evidence type="ECO:0000313" key="4">
    <source>
        <dbReference type="EMBL" id="MBZ6065795.1"/>
    </source>
</evidence>
<dbReference type="EMBL" id="JAIRBT010000006">
    <property type="protein sequence ID" value="MBZ6065795.1"/>
    <property type="molecule type" value="Genomic_DNA"/>
</dbReference>
<dbReference type="NCBIfam" id="NF041886">
    <property type="entry name" value="Rmf_CrpP_fam"/>
    <property type="match status" value="1"/>
</dbReference>
<dbReference type="InterPro" id="IPR007040">
    <property type="entry name" value="Ribosome_modulation_factor"/>
</dbReference>
<comment type="caution">
    <text evidence="4">The sequence shown here is derived from an EMBL/GenBank/DDBJ whole genome shotgun (WGS) entry which is preliminary data.</text>
</comment>
<comment type="function">
    <text evidence="3">During stationary phase, converts 70S ribosomes to an inactive dimeric form (100S ribosomes).</text>
</comment>
<evidence type="ECO:0000313" key="5">
    <source>
        <dbReference type="Proteomes" id="UP000774958"/>
    </source>
</evidence>
<keyword evidence="5" id="KW-1185">Reference proteome</keyword>
<dbReference type="NCBIfam" id="NF011162">
    <property type="entry name" value="PRK14563.1"/>
    <property type="match status" value="1"/>
</dbReference>
<organism evidence="4 5">
    <name type="scientific">Aeromonas schubertii</name>
    <dbReference type="NCBI Taxonomy" id="652"/>
    <lineage>
        <taxon>Bacteria</taxon>
        <taxon>Pseudomonadati</taxon>
        <taxon>Pseudomonadota</taxon>
        <taxon>Gammaproteobacteria</taxon>
        <taxon>Aeromonadales</taxon>
        <taxon>Aeromonadaceae</taxon>
        <taxon>Aeromonas</taxon>
    </lineage>
</organism>
<comment type="subcellular location">
    <subcellularLocation>
        <location evidence="3">Cytoplasm</location>
    </subcellularLocation>
</comment>
<dbReference type="HAMAP" id="MF_00919">
    <property type="entry name" value="RMF"/>
    <property type="match status" value="1"/>
</dbReference>
<dbReference type="Proteomes" id="UP000774958">
    <property type="component" value="Unassembled WGS sequence"/>
</dbReference>
<sequence>MKRQKRDRLERARARGYQAGVAGKHKEACPYQCLDARGHWLGGWRDAMEGRGSGLFMNMK</sequence>
<dbReference type="Gene3D" id="1.10.10.620">
    <property type="entry name" value="ribosome modulation factor like domain"/>
    <property type="match status" value="1"/>
</dbReference>
<comment type="similarity">
    <text evidence="3">Belongs to the ribosome modulation factor family.</text>
</comment>
<name>A0ABS7V8U7_9GAMM</name>
<keyword evidence="1 3" id="KW-0963">Cytoplasm</keyword>
<dbReference type="InterPro" id="IPR023200">
    <property type="entry name" value="RMF_sf"/>
</dbReference>
<protein>
    <recommendedName>
        <fullName evidence="3">Ribosome modulation factor</fullName>
        <shortName evidence="3">RMF</shortName>
    </recommendedName>
</protein>
<evidence type="ECO:0000256" key="3">
    <source>
        <dbReference type="HAMAP-Rule" id="MF_00919"/>
    </source>
</evidence>
<reference evidence="4 5" key="1">
    <citation type="submission" date="2021-09" db="EMBL/GenBank/DDBJ databases">
        <title>Aeromonas schubertii isolated from Asian sea bass.</title>
        <authorList>
            <person name="Pinpimai K."/>
        </authorList>
    </citation>
    <scope>NUCLEOTIDE SEQUENCE [LARGE SCALE GENOMIC DNA]</scope>
    <source>
        <strain evidence="4 5">CHULA2021a</strain>
    </source>
</reference>
<evidence type="ECO:0000256" key="1">
    <source>
        <dbReference type="ARBA" id="ARBA00022490"/>
    </source>
</evidence>
<proteinExistence type="inferred from homology"/>
<keyword evidence="2 3" id="KW-0810">Translation regulation</keyword>
<gene>
    <name evidence="3 4" type="primary">rmf</name>
    <name evidence="4" type="ORF">LA374_06220</name>
</gene>
<dbReference type="Pfam" id="PF04957">
    <property type="entry name" value="RMF"/>
    <property type="match status" value="1"/>
</dbReference>
<evidence type="ECO:0000256" key="2">
    <source>
        <dbReference type="ARBA" id="ARBA00022845"/>
    </source>
</evidence>
<accession>A0ABS7V8U7</accession>